<evidence type="ECO:0000313" key="2">
    <source>
        <dbReference type="EMBL" id="QJA93348.1"/>
    </source>
</evidence>
<protein>
    <submittedName>
        <fullName evidence="2">Uncharacterized protein</fullName>
    </submittedName>
</protein>
<name>A0A6M3LK42_9ZZZZ</name>
<sequence length="262" mass="30563">MKWYKHLSGSLNDSFIFELIERHGHSGYVVFFGILEMMSDEFDIHNPGISRFPIKKLAKNLQISVRKLKNIMNYISEKGRITAEFDGKYVTVNCQRLRELCDNWTEKLLRSESRVNTKHLRPIEVEVEVEVEVDKKLRSKEVKNNTTCSEPQKDASSELDDDPSFITITLNDKTEYPITEKVVIEMAELYPAVDVRQAFRAMKGWSNTNPTKRKTKRGIKKFYNGWLSRKQDENQRGKPKGGDHAEEWNDSIDKRAYPIDIE</sequence>
<feature type="region of interest" description="Disordered" evidence="1">
    <location>
        <begin position="228"/>
        <end position="262"/>
    </location>
</feature>
<dbReference type="EMBL" id="MT143142">
    <property type="protein sequence ID" value="QJA93348.1"/>
    <property type="molecule type" value="Genomic_DNA"/>
</dbReference>
<evidence type="ECO:0000256" key="1">
    <source>
        <dbReference type="SAM" id="MobiDB-lite"/>
    </source>
</evidence>
<proteinExistence type="predicted"/>
<feature type="compositionally biased region" description="Basic and acidic residues" evidence="1">
    <location>
        <begin position="229"/>
        <end position="262"/>
    </location>
</feature>
<accession>A0A6M3LK42</accession>
<organism evidence="2">
    <name type="scientific">viral metagenome</name>
    <dbReference type="NCBI Taxonomy" id="1070528"/>
    <lineage>
        <taxon>unclassified sequences</taxon>
        <taxon>metagenomes</taxon>
        <taxon>organismal metagenomes</taxon>
    </lineage>
</organism>
<dbReference type="AlphaFoldDB" id="A0A6M3LK42"/>
<gene>
    <name evidence="2" type="ORF">MM415B04258_0005</name>
</gene>
<reference evidence="2" key="1">
    <citation type="submission" date="2020-03" db="EMBL/GenBank/DDBJ databases">
        <title>The deep terrestrial virosphere.</title>
        <authorList>
            <person name="Holmfeldt K."/>
            <person name="Nilsson E."/>
            <person name="Simone D."/>
            <person name="Lopez-Fernandez M."/>
            <person name="Wu X."/>
            <person name="de Brujin I."/>
            <person name="Lundin D."/>
            <person name="Andersson A."/>
            <person name="Bertilsson S."/>
            <person name="Dopson M."/>
        </authorList>
    </citation>
    <scope>NUCLEOTIDE SEQUENCE</scope>
    <source>
        <strain evidence="2">MM415B04258</strain>
    </source>
</reference>